<organism evidence="2 3">
    <name type="scientific">Paraburkholderia solisilvae</name>
    <dbReference type="NCBI Taxonomy" id="624376"/>
    <lineage>
        <taxon>Bacteria</taxon>
        <taxon>Pseudomonadati</taxon>
        <taxon>Pseudomonadota</taxon>
        <taxon>Betaproteobacteria</taxon>
        <taxon>Burkholderiales</taxon>
        <taxon>Burkholderiaceae</taxon>
        <taxon>Paraburkholderia</taxon>
    </lineage>
</organism>
<gene>
    <name evidence="2" type="ORF">LMG29739_02255</name>
</gene>
<protein>
    <submittedName>
        <fullName evidence="2">Uncharacterized protein</fullName>
    </submittedName>
</protein>
<sequence>MSMTVIAFSLLAVLLVFVCFWRELSPGVAWLALQYHTTPEVLASLYTGGDTHVDEEAQRRAAVLAEQELRVAQAPLVEAEIRAGVEQDLRERAHAPVAADGKTETQHAGAQKKKETASV</sequence>
<proteinExistence type="predicted"/>
<reference evidence="2 3" key="1">
    <citation type="submission" date="2020-04" db="EMBL/GenBank/DDBJ databases">
        <authorList>
            <person name="De Canck E."/>
        </authorList>
    </citation>
    <scope>NUCLEOTIDE SEQUENCE [LARGE SCALE GENOMIC DNA]</scope>
    <source>
        <strain evidence="2 3">LMG 29739</strain>
    </source>
</reference>
<evidence type="ECO:0000313" key="3">
    <source>
        <dbReference type="Proteomes" id="UP000494329"/>
    </source>
</evidence>
<dbReference type="Proteomes" id="UP000494329">
    <property type="component" value="Unassembled WGS sequence"/>
</dbReference>
<dbReference type="EMBL" id="CADIKF010000014">
    <property type="protein sequence ID" value="CAB3755701.1"/>
    <property type="molecule type" value="Genomic_DNA"/>
</dbReference>
<keyword evidence="3" id="KW-1185">Reference proteome</keyword>
<feature type="region of interest" description="Disordered" evidence="1">
    <location>
        <begin position="92"/>
        <end position="119"/>
    </location>
</feature>
<accession>A0A6J5DQZ5</accession>
<name>A0A6J5DQZ5_9BURK</name>
<dbReference type="RefSeq" id="WP_175110978.1">
    <property type="nucleotide sequence ID" value="NZ_CADIKF010000014.1"/>
</dbReference>
<dbReference type="AlphaFoldDB" id="A0A6J5DQZ5"/>
<evidence type="ECO:0000313" key="2">
    <source>
        <dbReference type="EMBL" id="CAB3755701.1"/>
    </source>
</evidence>
<evidence type="ECO:0000256" key="1">
    <source>
        <dbReference type="SAM" id="MobiDB-lite"/>
    </source>
</evidence>